<evidence type="ECO:0000313" key="2">
    <source>
        <dbReference type="EMBL" id="PKI34847.1"/>
    </source>
</evidence>
<dbReference type="STRING" id="22663.A0A218W3E8"/>
<evidence type="ECO:0000313" key="1">
    <source>
        <dbReference type="EMBL" id="OWM67156.1"/>
    </source>
</evidence>
<dbReference type="EMBL" id="MTKT01005400">
    <property type="protein sequence ID" value="OWM67156.1"/>
    <property type="molecule type" value="Genomic_DNA"/>
</dbReference>
<evidence type="ECO:0000313" key="4">
    <source>
        <dbReference type="Proteomes" id="UP000233551"/>
    </source>
</evidence>
<organism evidence="1 3">
    <name type="scientific">Punica granatum</name>
    <name type="common">Pomegranate</name>
    <dbReference type="NCBI Taxonomy" id="22663"/>
    <lineage>
        <taxon>Eukaryota</taxon>
        <taxon>Viridiplantae</taxon>
        <taxon>Streptophyta</taxon>
        <taxon>Embryophyta</taxon>
        <taxon>Tracheophyta</taxon>
        <taxon>Spermatophyta</taxon>
        <taxon>Magnoliopsida</taxon>
        <taxon>eudicotyledons</taxon>
        <taxon>Gunneridae</taxon>
        <taxon>Pentapetalae</taxon>
        <taxon>rosids</taxon>
        <taxon>malvids</taxon>
        <taxon>Myrtales</taxon>
        <taxon>Lythraceae</taxon>
        <taxon>Punica</taxon>
    </lineage>
</organism>
<sequence>MADCLDDAEFWLPPQFLNEEDFLMGRKSFNPKATAGDGFGLGRLGCGSRSGLSSPVESLLGSLEAESDEEDLLADLTRKMGYSNLDDGFKTADSKVRLLSGSPQSTLCPGWDMLCEAAGEVARLRLSEQLYALSRSRAGGEGLYGAAGRRSPVPVPLKTHVTDGGLNYSHHHHSLSHQQLVANQIQQLKQQQAIMKQQRAGANWGMNTKPANGPYHAAQTGGRKPDSAVRPLVAPAASPWPSVQQQQQQSGGGMRAVILGAPPSGKRECAGTGVFLPRRAGSQPEPRKKPACATVLLPDKVIRALNLNLENVGAQPHLQHRFNGCLAPENDCVWNLGRNGIAAQQNRTSRPQAVPNHEIRLPQEWTY</sequence>
<dbReference type="PANTHER" id="PTHR33356:SF5">
    <property type="entry name" value="TIP41-LIKE PROTEIN"/>
    <property type="match status" value="1"/>
</dbReference>
<keyword evidence="4" id="KW-1185">Reference proteome</keyword>
<comment type="caution">
    <text evidence="1">The sequence shown here is derived from an EMBL/GenBank/DDBJ whole genome shotgun (WGS) entry which is preliminary data.</text>
</comment>
<dbReference type="Proteomes" id="UP000197138">
    <property type="component" value="Unassembled WGS sequence"/>
</dbReference>
<proteinExistence type="predicted"/>
<gene>
    <name evidence="1" type="ORF">CDL15_Pgr000608</name>
    <name evidence="2" type="ORF">CRG98_044751</name>
</gene>
<dbReference type="Proteomes" id="UP000233551">
    <property type="component" value="Unassembled WGS sequence"/>
</dbReference>
<reference evidence="1" key="2">
    <citation type="submission" date="2017-06" db="EMBL/GenBank/DDBJ databases">
        <title>The pomegranate genome and the genomics of punicalagin biosynthesis.</title>
        <authorList>
            <person name="Xu C."/>
        </authorList>
    </citation>
    <scope>NUCLEOTIDE SEQUENCE [LARGE SCALE GENOMIC DNA]</scope>
    <source>
        <tissue evidence="1">Fresh leaf</tissue>
    </source>
</reference>
<protein>
    <submittedName>
        <fullName evidence="1">Uncharacterized protein</fullName>
    </submittedName>
</protein>
<name>A0A218W3E8_PUNGR</name>
<dbReference type="PANTHER" id="PTHR33356">
    <property type="entry name" value="TIP41-LIKE PROTEIN"/>
    <property type="match status" value="1"/>
</dbReference>
<reference evidence="3" key="1">
    <citation type="journal article" date="2017" name="Plant J.">
        <title>The pomegranate (Punica granatum L.) genome and the genomics of punicalagin biosynthesis.</title>
        <authorList>
            <person name="Qin G."/>
            <person name="Xu C."/>
            <person name="Ming R."/>
            <person name="Tang H."/>
            <person name="Guyot R."/>
            <person name="Kramer E.M."/>
            <person name="Hu Y."/>
            <person name="Yi X."/>
            <person name="Qi Y."/>
            <person name="Xu X."/>
            <person name="Gao Z."/>
            <person name="Pan H."/>
            <person name="Jian J."/>
            <person name="Tian Y."/>
            <person name="Yue Z."/>
            <person name="Xu Y."/>
        </authorList>
    </citation>
    <scope>NUCLEOTIDE SEQUENCE [LARGE SCALE GENOMIC DNA]</scope>
    <source>
        <strain evidence="3">cv. Dabenzi</strain>
    </source>
</reference>
<dbReference type="EMBL" id="PGOL01005567">
    <property type="protein sequence ID" value="PKI34847.1"/>
    <property type="molecule type" value="Genomic_DNA"/>
</dbReference>
<dbReference type="AlphaFoldDB" id="A0A218W3E8"/>
<evidence type="ECO:0000313" key="3">
    <source>
        <dbReference type="Proteomes" id="UP000197138"/>
    </source>
</evidence>
<accession>A0A218W3E8</accession>
<reference evidence="2 4" key="3">
    <citation type="submission" date="2017-11" db="EMBL/GenBank/DDBJ databases">
        <title>De-novo sequencing of pomegranate (Punica granatum L.) genome.</title>
        <authorList>
            <person name="Akparov Z."/>
            <person name="Amiraslanov A."/>
            <person name="Hajiyeva S."/>
            <person name="Abbasov M."/>
            <person name="Kaur K."/>
            <person name="Hamwieh A."/>
            <person name="Solovyev V."/>
            <person name="Salamov A."/>
            <person name="Braich B."/>
            <person name="Kosarev P."/>
            <person name="Mahmoud A."/>
            <person name="Hajiyev E."/>
            <person name="Babayeva S."/>
            <person name="Izzatullayeva V."/>
            <person name="Mammadov A."/>
            <person name="Mammadov A."/>
            <person name="Sharifova S."/>
            <person name="Ojaghi J."/>
            <person name="Eynullazada K."/>
            <person name="Bayramov B."/>
            <person name="Abdulazimova A."/>
            <person name="Shahmuradov I."/>
        </authorList>
    </citation>
    <scope>NUCLEOTIDE SEQUENCE [LARGE SCALE GENOMIC DNA]</scope>
    <source>
        <strain evidence="2">AG2017</strain>
        <strain evidence="4">cv. AG2017</strain>
        <tissue evidence="2">Leaf</tissue>
    </source>
</reference>